<organism evidence="4 5">
    <name type="scientific">Nocardia bovistercoris</name>
    <dbReference type="NCBI Taxonomy" id="2785916"/>
    <lineage>
        <taxon>Bacteria</taxon>
        <taxon>Bacillati</taxon>
        <taxon>Actinomycetota</taxon>
        <taxon>Actinomycetes</taxon>
        <taxon>Mycobacteriales</taxon>
        <taxon>Nocardiaceae</taxon>
        <taxon>Nocardia</taxon>
    </lineage>
</organism>
<keyword evidence="2" id="KW-0732">Signal</keyword>
<evidence type="ECO:0000313" key="4">
    <source>
        <dbReference type="EMBL" id="MBH0777145.1"/>
    </source>
</evidence>
<name>A0A931IC60_9NOCA</name>
<keyword evidence="1" id="KW-1133">Transmembrane helix</keyword>
<feature type="chain" id="PRO_5037152313" evidence="2">
    <location>
        <begin position="26"/>
        <end position="230"/>
    </location>
</feature>
<dbReference type="Pfam" id="PF07987">
    <property type="entry name" value="DUF1775"/>
    <property type="match status" value="1"/>
</dbReference>
<gene>
    <name evidence="4" type="ORF">IT779_12715</name>
</gene>
<evidence type="ECO:0000259" key="3">
    <source>
        <dbReference type="Pfam" id="PF07987"/>
    </source>
</evidence>
<dbReference type="InterPro" id="IPR038507">
    <property type="entry name" value="YcnI-like_sf"/>
</dbReference>
<keyword evidence="5" id="KW-1185">Reference proteome</keyword>
<accession>A0A931IC60</accession>
<protein>
    <submittedName>
        <fullName evidence="4">YcnI family protein</fullName>
    </submittedName>
</protein>
<dbReference type="EMBL" id="JADMLG010000004">
    <property type="protein sequence ID" value="MBH0777145.1"/>
    <property type="molecule type" value="Genomic_DNA"/>
</dbReference>
<dbReference type="Proteomes" id="UP000655751">
    <property type="component" value="Unassembled WGS sequence"/>
</dbReference>
<dbReference type="Gene3D" id="2.60.40.2230">
    <property type="entry name" value="Uncharacterised protein YcnI-like PF07987, DUF1775"/>
    <property type="match status" value="1"/>
</dbReference>
<evidence type="ECO:0000256" key="2">
    <source>
        <dbReference type="SAM" id="SignalP"/>
    </source>
</evidence>
<comment type="caution">
    <text evidence="4">The sequence shown here is derived from an EMBL/GenBank/DDBJ whole genome shotgun (WGS) entry which is preliminary data.</text>
</comment>
<dbReference type="CDD" id="cd08545">
    <property type="entry name" value="YcnI_like"/>
    <property type="match status" value="1"/>
</dbReference>
<feature type="transmembrane region" description="Helical" evidence="1">
    <location>
        <begin position="203"/>
        <end position="224"/>
    </location>
</feature>
<keyword evidence="1" id="KW-0812">Transmembrane</keyword>
<dbReference type="RefSeq" id="WP_196149460.1">
    <property type="nucleotide sequence ID" value="NZ_JADMLG010000004.1"/>
</dbReference>
<sequence>MRSGLRWATTLVAVAFLTGWGTATAHVTASAPDAAPGAYSVVTLRVPTESATAGTVRLEVNLPAEQPLAVVRNATTPGWDVAQRRIALPTPIDNGHGGKVAETVTSVTFTAQPGIAVAPGEFAEFRLLLGPLPNTRELVLPTLQTYSDGTVVSWIERSTDGSVPEKPAPVVRVQAEKVNDSGHSHETAEPRLAARSESVGTDWGVRAATATALAALVLAGLALIRGTRSR</sequence>
<feature type="signal peptide" evidence="2">
    <location>
        <begin position="1"/>
        <end position="25"/>
    </location>
</feature>
<feature type="domain" description="YncI copper-binding" evidence="3">
    <location>
        <begin position="26"/>
        <end position="173"/>
    </location>
</feature>
<keyword evidence="1" id="KW-0472">Membrane</keyword>
<reference evidence="4" key="1">
    <citation type="submission" date="2020-11" db="EMBL/GenBank/DDBJ databases">
        <title>Nocardia NEAU-351.nov., a novel actinomycete isolated from the cow dung.</title>
        <authorList>
            <person name="Zhang X."/>
        </authorList>
    </citation>
    <scope>NUCLEOTIDE SEQUENCE</scope>
    <source>
        <strain evidence="4">NEAU-351</strain>
    </source>
</reference>
<evidence type="ECO:0000256" key="1">
    <source>
        <dbReference type="SAM" id="Phobius"/>
    </source>
</evidence>
<proteinExistence type="predicted"/>
<evidence type="ECO:0000313" key="5">
    <source>
        <dbReference type="Proteomes" id="UP000655751"/>
    </source>
</evidence>
<dbReference type="AlphaFoldDB" id="A0A931IC60"/>
<dbReference type="InterPro" id="IPR012533">
    <property type="entry name" value="YcnI-copper_dom"/>
</dbReference>